<dbReference type="Gene3D" id="3.10.129.10">
    <property type="entry name" value="Hotdog Thioesterase"/>
    <property type="match status" value="1"/>
</dbReference>
<gene>
    <name evidence="1" type="ORF">J2S17_005730</name>
</gene>
<protein>
    <submittedName>
        <fullName evidence="1">3-hydroxyacyl-[acyl-carrier-protein] dehydratase</fullName>
        <ecNumber evidence="1">4.2.1.59</ecNumber>
    </submittedName>
</protein>
<dbReference type="Pfam" id="PF07977">
    <property type="entry name" value="FabA"/>
    <property type="match status" value="1"/>
</dbReference>
<keyword evidence="2" id="KW-1185">Reference proteome</keyword>
<dbReference type="EC" id="4.2.1.59" evidence="1"/>
<evidence type="ECO:0000313" key="2">
    <source>
        <dbReference type="Proteomes" id="UP001238088"/>
    </source>
</evidence>
<organism evidence="1 2">
    <name type="scientific">Cytobacillus purgationiresistens</name>
    <dbReference type="NCBI Taxonomy" id="863449"/>
    <lineage>
        <taxon>Bacteria</taxon>
        <taxon>Bacillati</taxon>
        <taxon>Bacillota</taxon>
        <taxon>Bacilli</taxon>
        <taxon>Bacillales</taxon>
        <taxon>Bacillaceae</taxon>
        <taxon>Cytobacillus</taxon>
    </lineage>
</organism>
<dbReference type="CDD" id="cd01288">
    <property type="entry name" value="FabZ"/>
    <property type="match status" value="1"/>
</dbReference>
<reference evidence="1 2" key="1">
    <citation type="submission" date="2023-07" db="EMBL/GenBank/DDBJ databases">
        <title>Genomic Encyclopedia of Type Strains, Phase IV (KMG-IV): sequencing the most valuable type-strain genomes for metagenomic binning, comparative biology and taxonomic classification.</title>
        <authorList>
            <person name="Goeker M."/>
        </authorList>
    </citation>
    <scope>NUCLEOTIDE SEQUENCE [LARGE SCALE GENOMIC DNA]</scope>
    <source>
        <strain evidence="1 2">DSM 23494</strain>
    </source>
</reference>
<keyword evidence="1" id="KW-0456">Lyase</keyword>
<evidence type="ECO:0000313" key="1">
    <source>
        <dbReference type="EMBL" id="MDQ0273781.1"/>
    </source>
</evidence>
<dbReference type="RefSeq" id="WP_307480358.1">
    <property type="nucleotide sequence ID" value="NZ_JAUSUB010000050.1"/>
</dbReference>
<dbReference type="EMBL" id="JAUSUB010000050">
    <property type="protein sequence ID" value="MDQ0273781.1"/>
    <property type="molecule type" value="Genomic_DNA"/>
</dbReference>
<dbReference type="PANTHER" id="PTHR30272">
    <property type="entry name" value="3-HYDROXYACYL-[ACYL-CARRIER-PROTEIN] DEHYDRATASE"/>
    <property type="match status" value="1"/>
</dbReference>
<name>A0ABU0AR76_9BACI</name>
<proteinExistence type="predicted"/>
<dbReference type="PANTHER" id="PTHR30272:SF3">
    <property type="entry name" value="(3R)-HYDROXYMYRISTOYL-[ACYL CARRIER PROTEIN] DEHYDRATASE"/>
    <property type="match status" value="1"/>
</dbReference>
<dbReference type="GO" id="GO:0019171">
    <property type="term" value="F:(3R)-hydroxyacyl-[acyl-carrier-protein] dehydratase activity"/>
    <property type="evidence" value="ECO:0007669"/>
    <property type="project" value="UniProtKB-EC"/>
</dbReference>
<accession>A0ABU0AR76</accession>
<dbReference type="NCBIfam" id="NF000582">
    <property type="entry name" value="PRK00006.1"/>
    <property type="match status" value="1"/>
</dbReference>
<dbReference type="InterPro" id="IPR029069">
    <property type="entry name" value="HotDog_dom_sf"/>
</dbReference>
<dbReference type="InterPro" id="IPR013114">
    <property type="entry name" value="FabA_FabZ"/>
</dbReference>
<comment type="caution">
    <text evidence="1">The sequence shown here is derived from an EMBL/GenBank/DDBJ whole genome shotgun (WGS) entry which is preliminary data.</text>
</comment>
<dbReference type="SUPFAM" id="SSF54637">
    <property type="entry name" value="Thioesterase/thiol ester dehydrase-isomerase"/>
    <property type="match status" value="1"/>
</dbReference>
<dbReference type="Proteomes" id="UP001238088">
    <property type="component" value="Unassembled WGS sequence"/>
</dbReference>
<sequence length="148" mass="16801">MKNEYLFDEIKELLPQDYPFIFIDKVMEIMPGERIICRKNISGNEWMFPGHFPNKPIFPGVLLIEAMAQASILLFKLSKQNTNEDNNSESFLLSSVKSRFLEKVIPGDQIELTCEVTKMYESAAIIKALAKVDGKPVSKAELTFAVQP</sequence>